<organism evidence="1 2">
    <name type="scientific">Gymnopus androsaceus JB14</name>
    <dbReference type="NCBI Taxonomy" id="1447944"/>
    <lineage>
        <taxon>Eukaryota</taxon>
        <taxon>Fungi</taxon>
        <taxon>Dikarya</taxon>
        <taxon>Basidiomycota</taxon>
        <taxon>Agaricomycotina</taxon>
        <taxon>Agaricomycetes</taxon>
        <taxon>Agaricomycetidae</taxon>
        <taxon>Agaricales</taxon>
        <taxon>Marasmiineae</taxon>
        <taxon>Omphalotaceae</taxon>
        <taxon>Gymnopus</taxon>
    </lineage>
</organism>
<dbReference type="PANTHER" id="PTHR45036">
    <property type="entry name" value="METHYLTRANSFERASE LIKE 7B"/>
    <property type="match status" value="1"/>
</dbReference>
<dbReference type="InterPro" id="IPR029063">
    <property type="entry name" value="SAM-dependent_MTases_sf"/>
</dbReference>
<dbReference type="CDD" id="cd02440">
    <property type="entry name" value="AdoMet_MTases"/>
    <property type="match status" value="1"/>
</dbReference>
<dbReference type="GO" id="GO:0008168">
    <property type="term" value="F:methyltransferase activity"/>
    <property type="evidence" value="ECO:0007669"/>
    <property type="project" value="UniProtKB-KW"/>
</dbReference>
<proteinExistence type="predicted"/>
<dbReference type="EMBL" id="ML769420">
    <property type="protein sequence ID" value="KAE9403988.1"/>
    <property type="molecule type" value="Genomic_DNA"/>
</dbReference>
<name>A0A6A4I3K6_9AGAR</name>
<evidence type="ECO:0000313" key="2">
    <source>
        <dbReference type="Proteomes" id="UP000799118"/>
    </source>
</evidence>
<keyword evidence="1" id="KW-0808">Transferase</keyword>
<dbReference type="Gene3D" id="3.40.50.150">
    <property type="entry name" value="Vaccinia Virus protein VP39"/>
    <property type="match status" value="1"/>
</dbReference>
<sequence length="247" mass="27881">AALAPLTMLKEAFKYAFIPFLKDVFSKFTAFQWGLISFTELKRIFFFHLWSAFGRGSDPGIQHLKRELLGPAQGIVLDLGAGLGNSIRYLQRDNVSRYIAVEPNLHMHSGLRDVAQKAGYFESDGSFVLLSCGAGDLKKILESSCDAGATQEGSIDTIISVLSLCSIPHAEEIITRLVREGLRPGGSLLMFEHVRHPHADVAWWQWLWSPIWSVFFDGCRLDCPTDRWIEEMKDVDESGKEIEMWMQ</sequence>
<reference evidence="1" key="1">
    <citation type="journal article" date="2019" name="Environ. Microbiol.">
        <title>Fungal ecological strategies reflected in gene transcription - a case study of two litter decomposers.</title>
        <authorList>
            <person name="Barbi F."/>
            <person name="Kohler A."/>
            <person name="Barry K."/>
            <person name="Baskaran P."/>
            <person name="Daum C."/>
            <person name="Fauchery L."/>
            <person name="Ihrmark K."/>
            <person name="Kuo A."/>
            <person name="LaButti K."/>
            <person name="Lipzen A."/>
            <person name="Morin E."/>
            <person name="Grigoriev I.V."/>
            <person name="Henrissat B."/>
            <person name="Lindahl B."/>
            <person name="Martin F."/>
        </authorList>
    </citation>
    <scope>NUCLEOTIDE SEQUENCE</scope>
    <source>
        <strain evidence="1">JB14</strain>
    </source>
</reference>
<evidence type="ECO:0000313" key="1">
    <source>
        <dbReference type="EMBL" id="KAE9403988.1"/>
    </source>
</evidence>
<dbReference type="AlphaFoldDB" id="A0A6A4I3K6"/>
<keyword evidence="2" id="KW-1185">Reference proteome</keyword>
<dbReference type="GO" id="GO:0032259">
    <property type="term" value="P:methylation"/>
    <property type="evidence" value="ECO:0007669"/>
    <property type="project" value="UniProtKB-KW"/>
</dbReference>
<feature type="non-terminal residue" evidence="1">
    <location>
        <position position="247"/>
    </location>
</feature>
<protein>
    <submittedName>
        <fullName evidence="1">S-adenosyl-L-methionine-dependent methyltransferase</fullName>
    </submittedName>
</protein>
<accession>A0A6A4I3K6</accession>
<keyword evidence="1" id="KW-0489">Methyltransferase</keyword>
<feature type="non-terminal residue" evidence="1">
    <location>
        <position position="1"/>
    </location>
</feature>
<gene>
    <name evidence="1" type="ORF">BT96DRAFT_787127</name>
</gene>
<dbReference type="InterPro" id="IPR052356">
    <property type="entry name" value="Thiol_S-MT"/>
</dbReference>
<dbReference type="Proteomes" id="UP000799118">
    <property type="component" value="Unassembled WGS sequence"/>
</dbReference>
<dbReference type="Pfam" id="PF13489">
    <property type="entry name" value="Methyltransf_23"/>
    <property type="match status" value="1"/>
</dbReference>
<dbReference type="OrthoDB" id="540004at2759"/>
<dbReference type="PANTHER" id="PTHR45036:SF1">
    <property type="entry name" value="METHYLTRANSFERASE LIKE 7A"/>
    <property type="match status" value="1"/>
</dbReference>
<dbReference type="SUPFAM" id="SSF53335">
    <property type="entry name" value="S-adenosyl-L-methionine-dependent methyltransferases"/>
    <property type="match status" value="1"/>
</dbReference>